<gene>
    <name evidence="2" type="ORF">QTH91_08270</name>
</gene>
<dbReference type="Proteomes" id="UP001174908">
    <property type="component" value="Unassembled WGS sequence"/>
</dbReference>
<dbReference type="RefSeq" id="WP_286659662.1">
    <property type="nucleotide sequence ID" value="NZ_JASZYV010000001.1"/>
</dbReference>
<reference evidence="2" key="1">
    <citation type="submission" date="2023-06" db="EMBL/GenBank/DDBJ databases">
        <authorList>
            <person name="Jiang Y."/>
            <person name="Liu Q."/>
        </authorList>
    </citation>
    <scope>NUCLEOTIDE SEQUENCE</scope>
    <source>
        <strain evidence="2">CGMCC 1.12089</strain>
    </source>
</reference>
<evidence type="ECO:0000259" key="1">
    <source>
        <dbReference type="Pfam" id="PF22807"/>
    </source>
</evidence>
<accession>A0ABT7N9B9</accession>
<name>A0ABT7N9B9_9BURK</name>
<feature type="domain" description="Pyrroloquinoline quinone-dependent pyranose dehydrogenase beta-propeller" evidence="1">
    <location>
        <begin position="319"/>
        <end position="424"/>
    </location>
</feature>
<proteinExistence type="predicted"/>
<dbReference type="PANTHER" id="PTHR19328:SF55">
    <property type="entry name" value="BLR6566 PROTEIN"/>
    <property type="match status" value="1"/>
</dbReference>
<dbReference type="InterPro" id="IPR011042">
    <property type="entry name" value="6-blade_b-propeller_TolB-like"/>
</dbReference>
<dbReference type="SUPFAM" id="SSF50952">
    <property type="entry name" value="Soluble quinoprotein glucose dehydrogenase"/>
    <property type="match status" value="1"/>
</dbReference>
<evidence type="ECO:0000313" key="3">
    <source>
        <dbReference type="Proteomes" id="UP001174908"/>
    </source>
</evidence>
<dbReference type="InterPro" id="IPR054539">
    <property type="entry name" value="Beta-prop_PDH"/>
</dbReference>
<comment type="caution">
    <text evidence="2">The sequence shown here is derived from an EMBL/GenBank/DDBJ whole genome shotgun (WGS) entry which is preliminary data.</text>
</comment>
<dbReference type="Gene3D" id="2.120.10.30">
    <property type="entry name" value="TolB, C-terminal domain"/>
    <property type="match status" value="1"/>
</dbReference>
<organism evidence="2 3">
    <name type="scientific">Variovorax dokdonensis</name>
    <dbReference type="NCBI Taxonomy" id="344883"/>
    <lineage>
        <taxon>Bacteria</taxon>
        <taxon>Pseudomonadati</taxon>
        <taxon>Pseudomonadota</taxon>
        <taxon>Betaproteobacteria</taxon>
        <taxon>Burkholderiales</taxon>
        <taxon>Comamonadaceae</taxon>
        <taxon>Variovorax</taxon>
    </lineage>
</organism>
<protein>
    <submittedName>
        <fullName evidence="2">Sorbosone dehydrogenase family protein</fullName>
    </submittedName>
</protein>
<dbReference type="Pfam" id="PF22807">
    <property type="entry name" value="TrAA12"/>
    <property type="match status" value="2"/>
</dbReference>
<dbReference type="EMBL" id="JASZYV010000001">
    <property type="protein sequence ID" value="MDM0044470.1"/>
    <property type="molecule type" value="Genomic_DNA"/>
</dbReference>
<feature type="domain" description="Pyrroloquinoline quinone-dependent pyranose dehydrogenase beta-propeller" evidence="1">
    <location>
        <begin position="147"/>
        <end position="275"/>
    </location>
</feature>
<evidence type="ECO:0000313" key="2">
    <source>
        <dbReference type="EMBL" id="MDM0044470.1"/>
    </source>
</evidence>
<dbReference type="PANTHER" id="PTHR19328">
    <property type="entry name" value="HEDGEHOG-INTERACTING PROTEIN"/>
    <property type="match status" value="1"/>
</dbReference>
<sequence length="431" mass="45979">MAVLLTGTLAGCMESARLPLEAGIGTTPDLPPPDKSMIPTVNVAKAVGWDRNKPKTAGGLQVQAFAEGLDHPRWLLVLPNGDVLVAESNAPAKKESGGIRAWVMGVVMKRAGARTPSADRITLLRDADGDGRAELKTPFIQGLTSPFGMALVGTELFVANTDAVMRFPYSEGQTSIDVPGQRLAELPAGDINHHWTKSLIASADGTKLYATVGSNSNVAENGLEAEQGRAAIWEIDLPSGEKRLFATGLRNPNGMAWEPRGGVLWTVVNERDEIGSDLVPDYLTSVRRDGFYGWPYSYYGTHVDERVKPPRPDLVAKARVPDYALGAHTASLGLAWSDGMKGWPMQFGTGMFIGQHGSWNRRPASGYKVIFVPFETGQPKGLPIDVLTGFLNDDGEAQGRPVGVALDGKGALLVADDVGNAVWRVSAGSAQ</sequence>
<dbReference type="InterPro" id="IPR011041">
    <property type="entry name" value="Quinoprot_gluc/sorb_DH_b-prop"/>
</dbReference>
<keyword evidence="3" id="KW-1185">Reference proteome</keyword>